<reference evidence="2 3" key="1">
    <citation type="submission" date="2019-03" db="EMBL/GenBank/DDBJ databases">
        <title>Genomic Encyclopedia of Archaeal and Bacterial Type Strains, Phase II (KMG-II): from individual species to whole genera.</title>
        <authorList>
            <person name="Goeker M."/>
        </authorList>
    </citation>
    <scope>NUCLEOTIDE SEQUENCE [LARGE SCALE GENOMIC DNA]</scope>
    <source>
        <strain evidence="2 3">DSM 24323</strain>
    </source>
</reference>
<dbReference type="InterPro" id="IPR016181">
    <property type="entry name" value="Acyl_CoA_acyltransferase"/>
</dbReference>
<dbReference type="InterPro" id="IPR038764">
    <property type="entry name" value="GNAT_N_AcTrfase_prd"/>
</dbReference>
<keyword evidence="3" id="KW-1185">Reference proteome</keyword>
<evidence type="ECO:0000256" key="1">
    <source>
        <dbReference type="SAM" id="MobiDB-lite"/>
    </source>
</evidence>
<dbReference type="AlphaFoldDB" id="A0A4R7J8H5"/>
<evidence type="ECO:0000313" key="2">
    <source>
        <dbReference type="EMBL" id="TDT33790.1"/>
    </source>
</evidence>
<keyword evidence="2" id="KW-0808">Transferase</keyword>
<dbReference type="Gene3D" id="3.40.630.30">
    <property type="match status" value="1"/>
</dbReference>
<dbReference type="PANTHER" id="PTHR41700">
    <property type="entry name" value="GCN5-RELATED N-ACETYLTRANSFERASE"/>
    <property type="match status" value="1"/>
</dbReference>
<name>A0A4R7J8H5_9ACTN</name>
<dbReference type="EMBL" id="SOAW01000001">
    <property type="protein sequence ID" value="TDT33790.1"/>
    <property type="molecule type" value="Genomic_DNA"/>
</dbReference>
<sequence>MGLNGAVRMPDPAVPPDAAGPFDFTRVSTPTDAVRTIDLVERIWGGSAGVDVNTLIALDHSDNYVMLAERDGDAVAVGIAFCGPPRSRNLHSHIVGASVPGAGRALKYHQRDWCRERGIETITWTFDPLIARNAWFNLGVLGARPVEYLVDHYGRMDDGLNAGQPSDRLLVSWPVATDPGLPTLEPEVGRIALPDDLEQIRRTDPDAALDWRLRVREQFAELIASGHDVIGFARPDSNRGGEYLLARSTQSPTLRFHPAPATARAAQERPSA</sequence>
<accession>A0A4R7J8H5</accession>
<proteinExistence type="predicted"/>
<organism evidence="2 3">
    <name type="scientific">Naumannella halotolerans</name>
    <dbReference type="NCBI Taxonomy" id="993414"/>
    <lineage>
        <taxon>Bacteria</taxon>
        <taxon>Bacillati</taxon>
        <taxon>Actinomycetota</taxon>
        <taxon>Actinomycetes</taxon>
        <taxon>Propionibacteriales</taxon>
        <taxon>Propionibacteriaceae</taxon>
        <taxon>Naumannella</taxon>
    </lineage>
</organism>
<dbReference type="Proteomes" id="UP000295371">
    <property type="component" value="Unassembled WGS sequence"/>
</dbReference>
<dbReference type="SUPFAM" id="SSF55729">
    <property type="entry name" value="Acyl-CoA N-acyltransferases (Nat)"/>
    <property type="match status" value="1"/>
</dbReference>
<dbReference type="GO" id="GO:0016740">
    <property type="term" value="F:transferase activity"/>
    <property type="evidence" value="ECO:0007669"/>
    <property type="project" value="UniProtKB-KW"/>
</dbReference>
<dbReference type="PANTHER" id="PTHR41700:SF1">
    <property type="entry name" value="N-ACETYLTRANSFERASE DOMAIN-CONTAINING PROTEIN"/>
    <property type="match status" value="1"/>
</dbReference>
<comment type="caution">
    <text evidence="2">The sequence shown here is derived from an EMBL/GenBank/DDBJ whole genome shotgun (WGS) entry which is preliminary data.</text>
</comment>
<gene>
    <name evidence="2" type="ORF">CLV29_1421</name>
</gene>
<feature type="region of interest" description="Disordered" evidence="1">
    <location>
        <begin position="250"/>
        <end position="272"/>
    </location>
</feature>
<protein>
    <submittedName>
        <fullName evidence="2">Putative GNAT superfamily acetyltransferase</fullName>
    </submittedName>
</protein>
<evidence type="ECO:0000313" key="3">
    <source>
        <dbReference type="Proteomes" id="UP000295371"/>
    </source>
</evidence>